<gene>
    <name evidence="1" type="ORF">B0I32_106288</name>
</gene>
<dbReference type="EMBL" id="PVNG01000006">
    <property type="protein sequence ID" value="PRX66152.1"/>
    <property type="molecule type" value="Genomic_DNA"/>
</dbReference>
<accession>A0A2T0N2E8</accession>
<proteinExistence type="predicted"/>
<sequence length="48" mass="5159">MKPLFFVAIGVLLALAAFAILAWVLSQADDDRVTQRDTPPPGYLQASA</sequence>
<reference evidence="1 2" key="1">
    <citation type="submission" date="2018-03" db="EMBL/GenBank/DDBJ databases">
        <title>Genomic Encyclopedia of Type Strains, Phase III (KMG-III): the genomes of soil and plant-associated and newly described type strains.</title>
        <authorList>
            <person name="Whitman W."/>
        </authorList>
    </citation>
    <scope>NUCLEOTIDE SEQUENCE [LARGE SCALE GENOMIC DNA]</scope>
    <source>
        <strain evidence="1 2">CGMCC 4.7104</strain>
    </source>
</reference>
<protein>
    <submittedName>
        <fullName evidence="1">Uncharacterized protein</fullName>
    </submittedName>
</protein>
<evidence type="ECO:0000313" key="1">
    <source>
        <dbReference type="EMBL" id="PRX66152.1"/>
    </source>
</evidence>
<dbReference type="RefSeq" id="WP_181307456.1">
    <property type="nucleotide sequence ID" value="NZ_PVNG01000006.1"/>
</dbReference>
<organism evidence="1 2">
    <name type="scientific">Nonomuraea fuscirosea</name>
    <dbReference type="NCBI Taxonomy" id="1291556"/>
    <lineage>
        <taxon>Bacteria</taxon>
        <taxon>Bacillati</taxon>
        <taxon>Actinomycetota</taxon>
        <taxon>Actinomycetes</taxon>
        <taxon>Streptosporangiales</taxon>
        <taxon>Streptosporangiaceae</taxon>
        <taxon>Nonomuraea</taxon>
    </lineage>
</organism>
<name>A0A2T0N2E8_9ACTN</name>
<comment type="caution">
    <text evidence="1">The sequence shown here is derived from an EMBL/GenBank/DDBJ whole genome shotgun (WGS) entry which is preliminary data.</text>
</comment>
<dbReference type="Proteomes" id="UP000238312">
    <property type="component" value="Unassembled WGS sequence"/>
</dbReference>
<dbReference type="AlphaFoldDB" id="A0A2T0N2E8"/>
<evidence type="ECO:0000313" key="2">
    <source>
        <dbReference type="Proteomes" id="UP000238312"/>
    </source>
</evidence>
<keyword evidence="2" id="KW-1185">Reference proteome</keyword>